<dbReference type="SMART" id="SM00072">
    <property type="entry name" value="GuKc"/>
    <property type="match status" value="1"/>
</dbReference>
<feature type="compositionally biased region" description="Basic and acidic residues" evidence="2">
    <location>
        <begin position="501"/>
        <end position="512"/>
    </location>
</feature>
<keyword evidence="1" id="KW-0808">Transferase</keyword>
<evidence type="ECO:0000259" key="3">
    <source>
        <dbReference type="PROSITE" id="PS50052"/>
    </source>
</evidence>
<dbReference type="Gene3D" id="3.40.50.300">
    <property type="entry name" value="P-loop containing nucleotide triphosphate hydrolases"/>
    <property type="match status" value="1"/>
</dbReference>
<accession>A0ABN9D714</accession>
<dbReference type="InterPro" id="IPR032675">
    <property type="entry name" value="LRR_dom_sf"/>
</dbReference>
<feature type="compositionally biased region" description="Polar residues" evidence="2">
    <location>
        <begin position="309"/>
        <end position="357"/>
    </location>
</feature>
<dbReference type="PANTHER" id="PTHR23117:SF18">
    <property type="entry name" value="LEUCINE-RICH REPEAT AND GUANYLATE KINASE DOMAIN-CONTAINING PROTEIN"/>
    <property type="match status" value="1"/>
</dbReference>
<feature type="compositionally biased region" description="Polar residues" evidence="2">
    <location>
        <begin position="476"/>
        <end position="487"/>
    </location>
</feature>
<evidence type="ECO:0000256" key="1">
    <source>
        <dbReference type="ARBA" id="ARBA00022679"/>
    </source>
</evidence>
<sequence length="569" mass="63174">LEGLKLLHTLNLQDNEICQISEIAFIEDLPFLHVLNLLKNPVQEQAEYCLSVLFMLQRLTELDMNKIKVEEKVAAVNKYDPPPEVIAARDHMANVMYSTIQPQKIMDSTLPNLDTPYPMLVLTGPQSCGKRELAHRMCREFKEFFRYGPCHTTRNPYFGEEKRFDYHFVSPEIFEDMTCSGLFILTLKYSGHYYGLSREAVESVAREGLACCTHMEIEGVRSLKNSYFKPRYILLLPMNKEKYEGWLRRKGLFTRPEIDVAVSRVDIYIKIHQDCPGYFDAVINTDDLDEAYKELRLLVKEYLGLTEQGQSSQSLTRSKSAKSGTDSGKPLTGSSPNDATKGSPYNTNNEFQDSAARNYSARVSAKVSSQKTPAEEASVRRRQQAARQALVGKTPGTYTQLFQRGPVTAPATLGTHRRLLDPTSCSSMKPSGSNVTADRSFPPASPETSSRDSRPSSGLSLLSSAGAFSARRSSSQPTPIINIQSPPEENVEPLDLSGIRQELDSLSGDKKSVGNTPDTPRLPSSTRSNVRTSKSKSCSSLLSAQASRPGSNTKPILPPIPLGRKKSPS</sequence>
<protein>
    <recommendedName>
        <fullName evidence="3">Guanylate kinase-like domain-containing protein</fullName>
    </recommendedName>
</protein>
<dbReference type="Pfam" id="PF00625">
    <property type="entry name" value="Guanylate_kin"/>
    <property type="match status" value="1"/>
</dbReference>
<feature type="compositionally biased region" description="Low complexity" evidence="2">
    <location>
        <begin position="455"/>
        <end position="475"/>
    </location>
</feature>
<dbReference type="InterPro" id="IPR027417">
    <property type="entry name" value="P-loop_NTPase"/>
</dbReference>
<dbReference type="PANTHER" id="PTHR23117">
    <property type="entry name" value="GUANYLATE KINASE-RELATED"/>
    <property type="match status" value="1"/>
</dbReference>
<evidence type="ECO:0000256" key="2">
    <source>
        <dbReference type="SAM" id="MobiDB-lite"/>
    </source>
</evidence>
<gene>
    <name evidence="4" type="ORF">SPARVUS_LOCUS6686603</name>
</gene>
<dbReference type="CDD" id="cd00071">
    <property type="entry name" value="GMPK"/>
    <property type="match status" value="1"/>
</dbReference>
<comment type="caution">
    <text evidence="4">The sequence shown here is derived from an EMBL/GenBank/DDBJ whole genome shotgun (WGS) entry which is preliminary data.</text>
</comment>
<dbReference type="PROSITE" id="PS50052">
    <property type="entry name" value="GUANYLATE_KINASE_2"/>
    <property type="match status" value="1"/>
</dbReference>
<name>A0ABN9D714_9NEOB</name>
<evidence type="ECO:0000313" key="4">
    <source>
        <dbReference type="EMBL" id="CAI9568329.1"/>
    </source>
</evidence>
<dbReference type="InterPro" id="IPR008145">
    <property type="entry name" value="GK/Ca_channel_bsu"/>
</dbReference>
<proteinExistence type="predicted"/>
<dbReference type="EMBL" id="CATNWA010014162">
    <property type="protein sequence ID" value="CAI9568329.1"/>
    <property type="molecule type" value="Genomic_DNA"/>
</dbReference>
<dbReference type="PROSITE" id="PS51450">
    <property type="entry name" value="LRR"/>
    <property type="match status" value="1"/>
</dbReference>
<reference evidence="4" key="1">
    <citation type="submission" date="2023-05" db="EMBL/GenBank/DDBJ databases">
        <authorList>
            <person name="Stuckert A."/>
        </authorList>
    </citation>
    <scope>NUCLEOTIDE SEQUENCE</scope>
</reference>
<dbReference type="Proteomes" id="UP001162483">
    <property type="component" value="Unassembled WGS sequence"/>
</dbReference>
<dbReference type="Pfam" id="PF14580">
    <property type="entry name" value="LRR_9"/>
    <property type="match status" value="1"/>
</dbReference>
<feature type="domain" description="Guanylate kinase-like" evidence="3">
    <location>
        <begin position="117"/>
        <end position="300"/>
    </location>
</feature>
<dbReference type="Gene3D" id="3.80.10.10">
    <property type="entry name" value="Ribonuclease Inhibitor"/>
    <property type="match status" value="1"/>
</dbReference>
<dbReference type="InterPro" id="IPR001611">
    <property type="entry name" value="Leu-rich_rpt"/>
</dbReference>
<feature type="non-terminal residue" evidence="4">
    <location>
        <position position="1"/>
    </location>
</feature>
<feature type="region of interest" description="Disordered" evidence="2">
    <location>
        <begin position="309"/>
        <end position="569"/>
    </location>
</feature>
<organism evidence="4 5">
    <name type="scientific">Staurois parvus</name>
    <dbReference type="NCBI Taxonomy" id="386267"/>
    <lineage>
        <taxon>Eukaryota</taxon>
        <taxon>Metazoa</taxon>
        <taxon>Chordata</taxon>
        <taxon>Craniata</taxon>
        <taxon>Vertebrata</taxon>
        <taxon>Euteleostomi</taxon>
        <taxon>Amphibia</taxon>
        <taxon>Batrachia</taxon>
        <taxon>Anura</taxon>
        <taxon>Neobatrachia</taxon>
        <taxon>Ranoidea</taxon>
        <taxon>Ranidae</taxon>
        <taxon>Staurois</taxon>
    </lineage>
</organism>
<dbReference type="SUPFAM" id="SSF52058">
    <property type="entry name" value="L domain-like"/>
    <property type="match status" value="1"/>
</dbReference>
<feature type="compositionally biased region" description="Polar residues" evidence="2">
    <location>
        <begin position="513"/>
        <end position="532"/>
    </location>
</feature>
<dbReference type="SUPFAM" id="SSF52540">
    <property type="entry name" value="P-loop containing nucleoside triphosphate hydrolases"/>
    <property type="match status" value="1"/>
</dbReference>
<feature type="compositionally biased region" description="Polar residues" evidence="2">
    <location>
        <begin position="423"/>
        <end position="437"/>
    </location>
</feature>
<keyword evidence="5" id="KW-1185">Reference proteome</keyword>
<feature type="compositionally biased region" description="Low complexity" evidence="2">
    <location>
        <begin position="535"/>
        <end position="547"/>
    </location>
</feature>
<dbReference type="InterPro" id="IPR008144">
    <property type="entry name" value="Guanylate_kin-like_dom"/>
</dbReference>
<evidence type="ECO:0000313" key="5">
    <source>
        <dbReference type="Proteomes" id="UP001162483"/>
    </source>
</evidence>